<feature type="compositionally biased region" description="Acidic residues" evidence="1">
    <location>
        <begin position="560"/>
        <end position="573"/>
    </location>
</feature>
<evidence type="ECO:0000256" key="3">
    <source>
        <dbReference type="SAM" id="SignalP"/>
    </source>
</evidence>
<keyword evidence="3" id="KW-0732">Signal</keyword>
<keyword evidence="2" id="KW-0472">Membrane</keyword>
<feature type="region of interest" description="Disordered" evidence="1">
    <location>
        <begin position="557"/>
        <end position="590"/>
    </location>
</feature>
<feature type="compositionally biased region" description="Low complexity" evidence="1">
    <location>
        <begin position="62"/>
        <end position="71"/>
    </location>
</feature>
<proteinExistence type="predicted"/>
<dbReference type="EMBL" id="JAHBBD010000009">
    <property type="protein sequence ID" value="MBW3082745.1"/>
    <property type="molecule type" value="Genomic_DNA"/>
</dbReference>
<dbReference type="Proteomes" id="UP000812844">
    <property type="component" value="Unassembled WGS sequence"/>
</dbReference>
<accession>A0ABS6W982</accession>
<name>A0ABS6W982_9BIFI</name>
<evidence type="ECO:0000256" key="1">
    <source>
        <dbReference type="SAM" id="MobiDB-lite"/>
    </source>
</evidence>
<keyword evidence="2" id="KW-1133">Transmembrane helix</keyword>
<protein>
    <submittedName>
        <fullName evidence="4">Uncharacterized protein</fullName>
    </submittedName>
</protein>
<evidence type="ECO:0000313" key="5">
    <source>
        <dbReference type="Proteomes" id="UP000812844"/>
    </source>
</evidence>
<feature type="region of interest" description="Disordered" evidence="1">
    <location>
        <begin position="486"/>
        <end position="526"/>
    </location>
</feature>
<dbReference type="RefSeq" id="WP_219081221.1">
    <property type="nucleotide sequence ID" value="NZ_JAHBBD010000009.1"/>
</dbReference>
<evidence type="ECO:0000256" key="2">
    <source>
        <dbReference type="SAM" id="Phobius"/>
    </source>
</evidence>
<feature type="transmembrane region" description="Helical" evidence="2">
    <location>
        <begin position="596"/>
        <end position="617"/>
    </location>
</feature>
<feature type="compositionally biased region" description="Acidic residues" evidence="1">
    <location>
        <begin position="491"/>
        <end position="522"/>
    </location>
</feature>
<comment type="caution">
    <text evidence="4">The sequence shown here is derived from an EMBL/GenBank/DDBJ whole genome shotgun (WGS) entry which is preliminary data.</text>
</comment>
<feature type="signal peptide" evidence="3">
    <location>
        <begin position="1"/>
        <end position="28"/>
    </location>
</feature>
<feature type="region of interest" description="Disordered" evidence="1">
    <location>
        <begin position="33"/>
        <end position="72"/>
    </location>
</feature>
<feature type="chain" id="PRO_5045128937" evidence="3">
    <location>
        <begin position="29"/>
        <end position="623"/>
    </location>
</feature>
<gene>
    <name evidence="4" type="ORF">KIH73_05040</name>
</gene>
<keyword evidence="2" id="KW-0812">Transmembrane</keyword>
<sequence>MQKFSKRLLGGIAAACMLLAVAPATASAAEQGGDAVVESSAPARTPAESDVTVDTTADDGDPASAAGDPVAQVGDVPYTSLDEAVEQAPEGSTVVLLRDCELTTGFNKTLTFTGGHKITINKQLTSNGEGWMCFGLYDPSRVLTFDGVEVEWNSEVGTAPWLMLSLSGTMNVTNGAKVVFTVDSGSTGSRNAIYMNAGSSINVTDGSTFEIHGYGTKGKEGQGLQLDQTGKAEVNVSGKSTFLIDGTNRGYVNSPTITVDDSTFTVQNCTANASNGGKFTAANGSTVTYQNNAGHGLSAGSVTLTGGSTLTADNNGYYGVYTSGGFAVDGTSTLTVTHNSYSGDFAGLKLTSGVTDGHVAAGATVTIADNYCSGLSNNGKVVFEEGVKLTITGNLNDKGTTSNGGGIYNSGAAANLTLPSDTVIYNNHAKTAGDDIFNNTTSTIAFGRVGEGWALDGVGIDGEADDCTDAIDGWYDDSADNRWEAHGVDREETEDTENADDTVDTEDATDTEDTADTEDAEETPVYNHAVEFTDFDDNGMAAVTGLTALKAAHGVIVPEPEPEPTPEEPADETDPGKTESQTDPAKPTIAQTGAGIVLPAVVAAAAVAAGALSLMALRRRRDR</sequence>
<reference evidence="4 5" key="1">
    <citation type="submission" date="2021-05" db="EMBL/GenBank/DDBJ databases">
        <title>Phylogenetic classification of ten novel species belonging to the genus Bifidobacterium comprising B. colchicus sp. nov., B. abeli sp. nov., B. bicoloris sp. nov., B. guerezis sp. nov., B. rosaliae sp. nov., B. santillanensis sp. nov., B. argentati sp. nov., B. amazzoni sp. nov., B. pluviali sp. nov., and B. pinnaculum sp. nov.</title>
        <authorList>
            <person name="Lugli G.A."/>
            <person name="Ruiz Garcia L."/>
            <person name="Margolles A."/>
            <person name="Ventura M."/>
        </authorList>
    </citation>
    <scope>NUCLEOTIDE SEQUENCE [LARGE SCALE GENOMIC DNA]</scope>
    <source>
        <strain evidence="4 5">6T3</strain>
    </source>
</reference>
<keyword evidence="5" id="KW-1185">Reference proteome</keyword>
<organism evidence="4 5">
    <name type="scientific">Bifidobacterium phasiani</name>
    <dbReference type="NCBI Taxonomy" id="2834431"/>
    <lineage>
        <taxon>Bacteria</taxon>
        <taxon>Bacillati</taxon>
        <taxon>Actinomycetota</taxon>
        <taxon>Actinomycetes</taxon>
        <taxon>Bifidobacteriales</taxon>
        <taxon>Bifidobacteriaceae</taxon>
        <taxon>Bifidobacterium</taxon>
    </lineage>
</organism>
<evidence type="ECO:0000313" key="4">
    <source>
        <dbReference type="EMBL" id="MBW3082745.1"/>
    </source>
</evidence>